<dbReference type="PROSITE" id="PS50404">
    <property type="entry name" value="GST_NTER"/>
    <property type="match status" value="1"/>
</dbReference>
<dbReference type="PROSITE" id="PS50405">
    <property type="entry name" value="GST_CTER"/>
    <property type="match status" value="1"/>
</dbReference>
<proteinExistence type="inferred from homology"/>
<evidence type="ECO:0000259" key="3">
    <source>
        <dbReference type="PROSITE" id="PS50404"/>
    </source>
</evidence>
<keyword evidence="2" id="KW-0808">Transferase</keyword>
<dbReference type="InterPro" id="IPR004045">
    <property type="entry name" value="Glutathione_S-Trfase_N"/>
</dbReference>
<evidence type="ECO:0000313" key="6">
    <source>
        <dbReference type="Proteomes" id="UP000630353"/>
    </source>
</evidence>
<protein>
    <submittedName>
        <fullName evidence="5">Glutathione S-transferase</fullName>
    </submittedName>
</protein>
<evidence type="ECO:0000259" key="4">
    <source>
        <dbReference type="PROSITE" id="PS50405"/>
    </source>
</evidence>
<evidence type="ECO:0000256" key="1">
    <source>
        <dbReference type="ARBA" id="ARBA00007409"/>
    </source>
</evidence>
<dbReference type="InterPro" id="IPR036282">
    <property type="entry name" value="Glutathione-S-Trfase_C_sf"/>
</dbReference>
<dbReference type="InterPro" id="IPR036249">
    <property type="entry name" value="Thioredoxin-like_sf"/>
</dbReference>
<comment type="caution">
    <text evidence="5">The sequence shown here is derived from an EMBL/GenBank/DDBJ whole genome shotgun (WGS) entry which is preliminary data.</text>
</comment>
<dbReference type="EMBL" id="BMZS01000009">
    <property type="protein sequence ID" value="GHD56708.1"/>
    <property type="molecule type" value="Genomic_DNA"/>
</dbReference>
<dbReference type="SFLD" id="SFLDG00358">
    <property type="entry name" value="Main_(cytGST)"/>
    <property type="match status" value="1"/>
</dbReference>
<organism evidence="5 6">
    <name type="scientific">Thalassobaculum fulvum</name>
    <dbReference type="NCBI Taxonomy" id="1633335"/>
    <lineage>
        <taxon>Bacteria</taxon>
        <taxon>Pseudomonadati</taxon>
        <taxon>Pseudomonadota</taxon>
        <taxon>Alphaproteobacteria</taxon>
        <taxon>Rhodospirillales</taxon>
        <taxon>Thalassobaculaceae</taxon>
        <taxon>Thalassobaculum</taxon>
    </lineage>
</organism>
<feature type="domain" description="GST N-terminal" evidence="3">
    <location>
        <begin position="1"/>
        <end position="81"/>
    </location>
</feature>
<dbReference type="Gene3D" id="3.40.30.10">
    <property type="entry name" value="Glutaredoxin"/>
    <property type="match status" value="1"/>
</dbReference>
<dbReference type="CDD" id="cd03047">
    <property type="entry name" value="GST_N_2"/>
    <property type="match status" value="1"/>
</dbReference>
<dbReference type="GO" id="GO:0016740">
    <property type="term" value="F:transferase activity"/>
    <property type="evidence" value="ECO:0007669"/>
    <property type="project" value="UniProtKB-KW"/>
</dbReference>
<dbReference type="RefSeq" id="WP_189992416.1">
    <property type="nucleotide sequence ID" value="NZ_BMZS01000009.1"/>
</dbReference>
<accession>A0A919CR02</accession>
<reference evidence="5" key="1">
    <citation type="journal article" date="2014" name="Int. J. Syst. Evol. Microbiol.">
        <title>Complete genome sequence of Corynebacterium casei LMG S-19264T (=DSM 44701T), isolated from a smear-ripened cheese.</title>
        <authorList>
            <consortium name="US DOE Joint Genome Institute (JGI-PGF)"/>
            <person name="Walter F."/>
            <person name="Albersmeier A."/>
            <person name="Kalinowski J."/>
            <person name="Ruckert C."/>
        </authorList>
    </citation>
    <scope>NUCLEOTIDE SEQUENCE</scope>
    <source>
        <strain evidence="5">KCTC 42651</strain>
    </source>
</reference>
<dbReference type="InterPro" id="IPR010987">
    <property type="entry name" value="Glutathione-S-Trfase_C-like"/>
</dbReference>
<keyword evidence="6" id="KW-1185">Reference proteome</keyword>
<gene>
    <name evidence="5" type="ORF">GCM10017083_37090</name>
</gene>
<reference evidence="5" key="2">
    <citation type="submission" date="2020-09" db="EMBL/GenBank/DDBJ databases">
        <authorList>
            <person name="Sun Q."/>
            <person name="Kim S."/>
        </authorList>
    </citation>
    <scope>NUCLEOTIDE SEQUENCE</scope>
    <source>
        <strain evidence="5">KCTC 42651</strain>
    </source>
</reference>
<dbReference type="PANTHER" id="PTHR44051">
    <property type="entry name" value="GLUTATHIONE S-TRANSFERASE-RELATED"/>
    <property type="match status" value="1"/>
</dbReference>
<feature type="domain" description="GST C-terminal" evidence="4">
    <location>
        <begin position="86"/>
        <end position="215"/>
    </location>
</feature>
<dbReference type="Gene3D" id="1.20.1050.10">
    <property type="match status" value="1"/>
</dbReference>
<dbReference type="SUPFAM" id="SSF47616">
    <property type="entry name" value="GST C-terminal domain-like"/>
    <property type="match status" value="1"/>
</dbReference>
<dbReference type="SUPFAM" id="SSF52833">
    <property type="entry name" value="Thioredoxin-like"/>
    <property type="match status" value="1"/>
</dbReference>
<dbReference type="SFLD" id="SFLDS00019">
    <property type="entry name" value="Glutathione_Transferase_(cytos"/>
    <property type="match status" value="1"/>
</dbReference>
<dbReference type="FunFam" id="3.40.30.10:FF:000039">
    <property type="entry name" value="Glutathione S-transferase domain"/>
    <property type="match status" value="1"/>
</dbReference>
<evidence type="ECO:0000313" key="5">
    <source>
        <dbReference type="EMBL" id="GHD56708.1"/>
    </source>
</evidence>
<dbReference type="Pfam" id="PF02798">
    <property type="entry name" value="GST_N"/>
    <property type="match status" value="1"/>
</dbReference>
<dbReference type="InterPro" id="IPR040079">
    <property type="entry name" value="Glutathione_S-Trfase"/>
</dbReference>
<comment type="similarity">
    <text evidence="1">Belongs to the GST superfamily.</text>
</comment>
<dbReference type="Pfam" id="PF13410">
    <property type="entry name" value="GST_C_2"/>
    <property type="match status" value="1"/>
</dbReference>
<evidence type="ECO:0000256" key="2">
    <source>
        <dbReference type="ARBA" id="ARBA00022679"/>
    </source>
</evidence>
<name>A0A919CR02_9PROT</name>
<dbReference type="Proteomes" id="UP000630353">
    <property type="component" value="Unassembled WGS sequence"/>
</dbReference>
<sequence>MLKVWGRRDSFNLQKVMWLVGELGLEHEQVMAGGSYGGLDDPAFRAMNPHGRVPVIDDDGVVVWESHAILRYLAAKHGAPAFWAEDPAERSQADRWIDWSATTLQPDFLNGVFWGFYRTPEAERDTAAVATKVAACARHMRQLDRALADRPFLGGDRLGLADIPAGTNLFRYYGVDIERPSVPNVEAWYRRLQDRPAYREHVMLPFDHLYGRLAY</sequence>
<dbReference type="SFLD" id="SFLDG01150">
    <property type="entry name" value="Main.1:_Beta-like"/>
    <property type="match status" value="1"/>
</dbReference>
<dbReference type="PANTHER" id="PTHR44051:SF19">
    <property type="entry name" value="DISULFIDE-BOND OXIDOREDUCTASE YFCG"/>
    <property type="match status" value="1"/>
</dbReference>
<dbReference type="AlphaFoldDB" id="A0A919CR02"/>